<evidence type="ECO:0000256" key="4">
    <source>
        <dbReference type="ARBA" id="ARBA00023237"/>
    </source>
</evidence>
<dbReference type="Pfam" id="PF07660">
    <property type="entry name" value="STN"/>
    <property type="match status" value="1"/>
</dbReference>
<dbReference type="InterPro" id="IPR011662">
    <property type="entry name" value="Secretin/TonB_short_N"/>
</dbReference>
<dbReference type="InterPro" id="IPR008969">
    <property type="entry name" value="CarboxyPept-like_regulatory"/>
</dbReference>
<dbReference type="InterPro" id="IPR039426">
    <property type="entry name" value="TonB-dep_rcpt-like"/>
</dbReference>
<keyword evidence="9" id="KW-1185">Reference proteome</keyword>
<feature type="domain" description="Secretin/TonB short N-terminal" evidence="6">
    <location>
        <begin position="46"/>
        <end position="95"/>
    </location>
</feature>
<protein>
    <submittedName>
        <fullName evidence="8">TonB-dependent receptor</fullName>
    </submittedName>
</protein>
<gene>
    <name evidence="8" type="ORF">GCM10023143_10560</name>
</gene>
<comment type="caution">
    <text evidence="8">The sequence shown here is derived from an EMBL/GenBank/DDBJ whole genome shotgun (WGS) entry which is preliminary data.</text>
</comment>
<dbReference type="Gene3D" id="2.170.130.10">
    <property type="entry name" value="TonB-dependent receptor, plug domain"/>
    <property type="match status" value="1"/>
</dbReference>
<name>A0ABP8FK28_9BACT</name>
<dbReference type="NCBIfam" id="TIGR04057">
    <property type="entry name" value="SusC_RagA_signa"/>
    <property type="match status" value="1"/>
</dbReference>
<dbReference type="InterPro" id="IPR037066">
    <property type="entry name" value="Plug_dom_sf"/>
</dbReference>
<evidence type="ECO:0000259" key="6">
    <source>
        <dbReference type="Pfam" id="PF07660"/>
    </source>
</evidence>
<dbReference type="Gene3D" id="3.55.50.30">
    <property type="match status" value="1"/>
</dbReference>
<dbReference type="NCBIfam" id="TIGR04056">
    <property type="entry name" value="OMP_RagA_SusC"/>
    <property type="match status" value="1"/>
</dbReference>
<dbReference type="PROSITE" id="PS00018">
    <property type="entry name" value="EF_HAND_1"/>
    <property type="match status" value="1"/>
</dbReference>
<dbReference type="InterPro" id="IPR023996">
    <property type="entry name" value="TonB-dep_OMP_SusC/RagA"/>
</dbReference>
<reference evidence="9" key="1">
    <citation type="journal article" date="2019" name="Int. J. Syst. Evol. Microbiol.">
        <title>The Global Catalogue of Microorganisms (GCM) 10K type strain sequencing project: providing services to taxonomists for standard genome sequencing and annotation.</title>
        <authorList>
            <consortium name="The Broad Institute Genomics Platform"/>
            <consortium name="The Broad Institute Genome Sequencing Center for Infectious Disease"/>
            <person name="Wu L."/>
            <person name="Ma J."/>
        </authorList>
    </citation>
    <scope>NUCLEOTIDE SEQUENCE [LARGE SCALE GENOMIC DNA]</scope>
    <source>
        <strain evidence="9">JCM 17664</strain>
    </source>
</reference>
<keyword evidence="8" id="KW-0675">Receptor</keyword>
<dbReference type="InterPro" id="IPR023997">
    <property type="entry name" value="TonB-dep_OMP_SusC/RagA_CS"/>
</dbReference>
<evidence type="ECO:0000313" key="8">
    <source>
        <dbReference type="EMBL" id="GAA4305349.1"/>
    </source>
</evidence>
<dbReference type="PANTHER" id="PTHR30069:SF29">
    <property type="entry name" value="HEMOGLOBIN AND HEMOGLOBIN-HAPTOGLOBIN-BINDING PROTEIN 1-RELATED"/>
    <property type="match status" value="1"/>
</dbReference>
<comment type="similarity">
    <text evidence="5">Belongs to the TonB-dependent receptor family.</text>
</comment>
<evidence type="ECO:0000256" key="2">
    <source>
        <dbReference type="ARBA" id="ARBA00022729"/>
    </source>
</evidence>
<feature type="domain" description="TonB-dependent receptor plug" evidence="7">
    <location>
        <begin position="204"/>
        <end position="308"/>
    </location>
</feature>
<keyword evidence="5" id="KW-0812">Transmembrane</keyword>
<evidence type="ECO:0000256" key="1">
    <source>
        <dbReference type="ARBA" id="ARBA00022448"/>
    </source>
</evidence>
<dbReference type="Proteomes" id="UP001501207">
    <property type="component" value="Unassembled WGS sequence"/>
</dbReference>
<dbReference type="SUPFAM" id="SSF49464">
    <property type="entry name" value="Carboxypeptidase regulatory domain-like"/>
    <property type="match status" value="1"/>
</dbReference>
<dbReference type="Pfam" id="PF13715">
    <property type="entry name" value="CarbopepD_reg_2"/>
    <property type="match status" value="1"/>
</dbReference>
<proteinExistence type="inferred from homology"/>
<accession>A0ABP8FK28</accession>
<evidence type="ECO:0000256" key="3">
    <source>
        <dbReference type="ARBA" id="ARBA00023136"/>
    </source>
</evidence>
<keyword evidence="5" id="KW-1134">Transmembrane beta strand</keyword>
<evidence type="ECO:0000256" key="5">
    <source>
        <dbReference type="PROSITE-ProRule" id="PRU01360"/>
    </source>
</evidence>
<comment type="subcellular location">
    <subcellularLocation>
        <location evidence="5">Cell outer membrane</location>
        <topology evidence="5">Multi-pass membrane protein</topology>
    </subcellularLocation>
</comment>
<dbReference type="RefSeq" id="WP_344976589.1">
    <property type="nucleotide sequence ID" value="NZ_BAABFN010000002.1"/>
</dbReference>
<evidence type="ECO:0000313" key="9">
    <source>
        <dbReference type="Proteomes" id="UP001501207"/>
    </source>
</evidence>
<keyword evidence="4 5" id="KW-0998">Cell outer membrane</keyword>
<dbReference type="SUPFAM" id="SSF56935">
    <property type="entry name" value="Porins"/>
    <property type="match status" value="1"/>
</dbReference>
<dbReference type="EMBL" id="BAABFN010000002">
    <property type="protein sequence ID" value="GAA4305349.1"/>
    <property type="molecule type" value="Genomic_DNA"/>
</dbReference>
<keyword evidence="3 5" id="KW-0472">Membrane</keyword>
<dbReference type="PROSITE" id="PS52016">
    <property type="entry name" value="TONB_DEPENDENT_REC_3"/>
    <property type="match status" value="1"/>
</dbReference>
<sequence length="1103" mass="122549">MKLTIALLLVACVETSAAGYAQSISFSRKHASFEEIFREIRKQTGYDFLYNSPMLKRTKLINVAFDHTPLSKALNEMFSNQPLTYTIIGKTIVVKERGQSPPSAQKNLLPPVNIQGTVVDSASGKPLSGVTVQVKEGTAGATSDEHGRFELSVPDNAVLIISYLGYNKKEIPVSGRSVINISLSSSATGLSQVVVVGYGTQSKATMTGAVVSTEGDNIRQSPATNLSNSLVGRLPGLSGVTRSGEPGSDETSLLIRGSNTLGDNTPLIVVDGIPNRDFSRINPADIESITVLKDASAAIYGARAANGVILVTTKRGKLGKPQISVNLNAGFQQPTVVPAMANAGQYVTMLNEIAYYRNESLGRYQVYSKDDIQAYKDGSDPWGHPNTDWFDAVFKPWSSQNYENVSISGGTENIKYFLSLGVHNQDGVYKNSGTKYSEYNFRSNIDGKISKDISVSLDFAGSQENRDYAVKGVGSIFRSIFRGKPNSSAYWPNGTPGPSHLEFGDQPAVTSTKATGYNLDKWYRLQTNGKINIIIPWVEGLSIQGNIAVDKTIRNQKIFQKPWYLYTWDGNPDHKTVPGKVGLEAPDLTQSLSDGQQITLNSYATYEHTIGQRHNVKFMAGVERQTGETGNFSAHRQNFISAAIDELFAGAADQYMTNTGNASDVARLTYFGRVNYDYSHKYLLEFVWRDDGSYIFPKDKRFGFFPGVSGGWRISEEKFWKDNIKVINDLKLRASWGQTGNDRIVPFQYLSTYGFSGNYVYNVNDIAPMLNELRIPNPNVTWEVANQSGVGIDAALLDNKVIVNLDYFYNIRSQILWQRNASVPTSTGLTLPPENIGKVSNRGWEATVRYMNQAGDFKYDISASGSKVKNKILFWDETPGVPEYQKSTGRPMGSALYYVSMGVFKDQAEVDKYPHWSGARPGDVIFKDVNNDGKIDGLDMVRDTKNDLPTFTGSFNVSLQYKQFDLSLLVQGAAGSQKYITIEGGETGNYYKLWADNRWTPEHPSSTYARAWDYKDPYWDVQPNTYWLYPSDYIRLKNIELGYSLPEKINSKINIEGLRIYINSLNPFTISDLTRKKLMDPEALNNYSYPLQRVINMGLTLTF</sequence>
<dbReference type="InterPro" id="IPR018247">
    <property type="entry name" value="EF_Hand_1_Ca_BS"/>
</dbReference>
<dbReference type="Gene3D" id="2.60.40.1120">
    <property type="entry name" value="Carboxypeptidase-like, regulatory domain"/>
    <property type="match status" value="1"/>
</dbReference>
<evidence type="ECO:0000259" key="7">
    <source>
        <dbReference type="Pfam" id="PF07715"/>
    </source>
</evidence>
<organism evidence="8 9">
    <name type="scientific">Compostibacter hankyongensis</name>
    <dbReference type="NCBI Taxonomy" id="1007089"/>
    <lineage>
        <taxon>Bacteria</taxon>
        <taxon>Pseudomonadati</taxon>
        <taxon>Bacteroidota</taxon>
        <taxon>Chitinophagia</taxon>
        <taxon>Chitinophagales</taxon>
        <taxon>Chitinophagaceae</taxon>
        <taxon>Compostibacter</taxon>
    </lineage>
</organism>
<dbReference type="PANTHER" id="PTHR30069">
    <property type="entry name" value="TONB-DEPENDENT OUTER MEMBRANE RECEPTOR"/>
    <property type="match status" value="1"/>
</dbReference>
<keyword evidence="2" id="KW-0732">Signal</keyword>
<dbReference type="Pfam" id="PF07715">
    <property type="entry name" value="Plug"/>
    <property type="match status" value="1"/>
</dbReference>
<keyword evidence="1 5" id="KW-0813">Transport</keyword>
<dbReference type="InterPro" id="IPR012910">
    <property type="entry name" value="Plug_dom"/>
</dbReference>